<proteinExistence type="predicted"/>
<dbReference type="Pfam" id="PF01370">
    <property type="entry name" value="Epimerase"/>
    <property type="match status" value="1"/>
</dbReference>
<comment type="caution">
    <text evidence="2">The sequence shown here is derived from an EMBL/GenBank/DDBJ whole genome shotgun (WGS) entry which is preliminary data.</text>
</comment>
<reference evidence="2 3" key="1">
    <citation type="submission" date="2014-04" db="EMBL/GenBank/DDBJ databases">
        <title>Draft genome sequence of Bacillus azotoformans MEV2011, a (co-) denitrifying strain unable to grow in the presence of oxygen.</title>
        <authorList>
            <person name="Nielsen M."/>
            <person name="Schreiber L."/>
            <person name="Finster K."/>
            <person name="Schramm A."/>
        </authorList>
    </citation>
    <scope>NUCLEOTIDE SEQUENCE [LARGE SCALE GENOMIC DNA]</scope>
    <source>
        <strain evidence="2 3">MEV2011</strain>
    </source>
</reference>
<name>A0A072NM45_SCHAZ</name>
<organism evidence="2 3">
    <name type="scientific">Schinkia azotoformans MEV2011</name>
    <dbReference type="NCBI Taxonomy" id="1348973"/>
    <lineage>
        <taxon>Bacteria</taxon>
        <taxon>Bacillati</taxon>
        <taxon>Bacillota</taxon>
        <taxon>Bacilli</taxon>
        <taxon>Bacillales</taxon>
        <taxon>Bacillaceae</taxon>
        <taxon>Calidifontibacillus/Schinkia group</taxon>
        <taxon>Schinkia</taxon>
    </lineage>
</organism>
<dbReference type="EMBL" id="JJRY01000008">
    <property type="protein sequence ID" value="KEF38332.1"/>
    <property type="molecule type" value="Genomic_DNA"/>
</dbReference>
<dbReference type="OrthoDB" id="2938417at2"/>
<dbReference type="RefSeq" id="WP_035195730.1">
    <property type="nucleotide sequence ID" value="NZ_JJRY01000008.1"/>
</dbReference>
<dbReference type="AlphaFoldDB" id="A0A072NM45"/>
<sequence length="287" mass="33585">MKKAMVIGSLGFIGFSLSKRLLEEEFEVIGIDHFSEKHDQLKEQKLLEIARNSNLIYINNPIENLILKEVAESCDVLYYCLHDSDINKNNINKKMTKMKDILTKVMDYCNEIMCKFVYLSSYESLNQRNPIGQMKMEEEYEIENYSKLNKNFFFHIVQLPTVYGPWQPDSMTFQQLIMGKDSPSIDPIREDAIFVEDLVEILLELPADLDVNKIIKINSNRKNQWQEGVNLIKGTSNPKQKSSELEVKNAKDQEVYHRHLQTTLEEGIRRQKEHYKYLQKLKGLGLI</sequence>
<dbReference type="InterPro" id="IPR001509">
    <property type="entry name" value="Epimerase_deHydtase"/>
</dbReference>
<evidence type="ECO:0000259" key="1">
    <source>
        <dbReference type="Pfam" id="PF01370"/>
    </source>
</evidence>
<dbReference type="PATRIC" id="fig|1348973.3.peg.2291"/>
<evidence type="ECO:0000313" key="3">
    <source>
        <dbReference type="Proteomes" id="UP000027936"/>
    </source>
</evidence>
<dbReference type="InterPro" id="IPR036291">
    <property type="entry name" value="NAD(P)-bd_dom_sf"/>
</dbReference>
<accession>A0A072NM45</accession>
<protein>
    <submittedName>
        <fullName evidence="2">NAD dependent epimerase/dehydratase family protein</fullName>
    </submittedName>
</protein>
<gene>
    <name evidence="2" type="ORF">M670_02373</name>
</gene>
<dbReference type="Gene3D" id="3.40.50.720">
    <property type="entry name" value="NAD(P)-binding Rossmann-like Domain"/>
    <property type="match status" value="1"/>
</dbReference>
<evidence type="ECO:0000313" key="2">
    <source>
        <dbReference type="EMBL" id="KEF38332.1"/>
    </source>
</evidence>
<dbReference type="SUPFAM" id="SSF51735">
    <property type="entry name" value="NAD(P)-binding Rossmann-fold domains"/>
    <property type="match status" value="1"/>
</dbReference>
<feature type="domain" description="NAD-dependent epimerase/dehydratase" evidence="1">
    <location>
        <begin position="5"/>
        <end position="178"/>
    </location>
</feature>
<dbReference type="Proteomes" id="UP000027936">
    <property type="component" value="Unassembled WGS sequence"/>
</dbReference>